<dbReference type="Pfam" id="PF25597">
    <property type="entry name" value="SH3_retrovirus"/>
    <property type="match status" value="1"/>
</dbReference>
<reference evidence="4" key="1">
    <citation type="submission" date="2023-03" db="EMBL/GenBank/DDBJ databases">
        <title>Chromosome-scale reference genome and RAD-based genetic map of yellow starthistle (Centaurea solstitialis) reveal putative structural variation and QTLs associated with invader traits.</title>
        <authorList>
            <person name="Reatini B."/>
            <person name="Cang F.A."/>
            <person name="Jiang Q."/>
            <person name="Mckibben M.T.W."/>
            <person name="Barker M.S."/>
            <person name="Rieseberg L.H."/>
            <person name="Dlugosch K.M."/>
        </authorList>
    </citation>
    <scope>NUCLEOTIDE SEQUENCE</scope>
    <source>
        <strain evidence="4">CAN-66</strain>
        <tissue evidence="4">Leaf</tissue>
    </source>
</reference>
<evidence type="ECO:0000259" key="3">
    <source>
        <dbReference type="Pfam" id="PF25597"/>
    </source>
</evidence>
<dbReference type="InterPro" id="IPR057670">
    <property type="entry name" value="SH3_retrovirus"/>
</dbReference>
<accession>A0AA38TX70</accession>
<dbReference type="PANTHER" id="PTHR11439:SF458">
    <property type="entry name" value="RNA-DIRECTED DNA POLYMERASE"/>
    <property type="match status" value="1"/>
</dbReference>
<evidence type="ECO:0008006" key="6">
    <source>
        <dbReference type="Google" id="ProtNLM"/>
    </source>
</evidence>
<dbReference type="InterPro" id="IPR013103">
    <property type="entry name" value="RVT_2"/>
</dbReference>
<dbReference type="AlphaFoldDB" id="A0AA38TX70"/>
<dbReference type="Pfam" id="PF07727">
    <property type="entry name" value="RVT_2"/>
    <property type="match status" value="1"/>
</dbReference>
<feature type="domain" description="Reverse transcriptase Ty1/copia-type" evidence="2">
    <location>
        <begin position="223"/>
        <end position="465"/>
    </location>
</feature>
<evidence type="ECO:0000259" key="2">
    <source>
        <dbReference type="Pfam" id="PF07727"/>
    </source>
</evidence>
<dbReference type="PANTHER" id="PTHR11439">
    <property type="entry name" value="GAG-POL-RELATED RETROTRANSPOSON"/>
    <property type="match status" value="1"/>
</dbReference>
<evidence type="ECO:0000313" key="5">
    <source>
        <dbReference type="Proteomes" id="UP001172457"/>
    </source>
</evidence>
<evidence type="ECO:0000313" key="4">
    <source>
        <dbReference type="EMBL" id="KAJ9562006.1"/>
    </source>
</evidence>
<keyword evidence="5" id="KW-1185">Reference proteome</keyword>
<dbReference type="Proteomes" id="UP001172457">
    <property type="component" value="Chromosome 2"/>
</dbReference>
<protein>
    <recommendedName>
        <fullName evidence="6">Reverse transcriptase Ty1/copia-type domain-containing protein</fullName>
    </recommendedName>
</protein>
<dbReference type="EMBL" id="JARYMX010000002">
    <property type="protein sequence ID" value="KAJ9562006.1"/>
    <property type="molecule type" value="Genomic_DNA"/>
</dbReference>
<proteinExistence type="predicted"/>
<organism evidence="4 5">
    <name type="scientific">Centaurea solstitialis</name>
    <name type="common">yellow star-thistle</name>
    <dbReference type="NCBI Taxonomy" id="347529"/>
    <lineage>
        <taxon>Eukaryota</taxon>
        <taxon>Viridiplantae</taxon>
        <taxon>Streptophyta</taxon>
        <taxon>Embryophyta</taxon>
        <taxon>Tracheophyta</taxon>
        <taxon>Spermatophyta</taxon>
        <taxon>Magnoliopsida</taxon>
        <taxon>eudicotyledons</taxon>
        <taxon>Gunneridae</taxon>
        <taxon>Pentapetalae</taxon>
        <taxon>asterids</taxon>
        <taxon>campanulids</taxon>
        <taxon>Asterales</taxon>
        <taxon>Asteraceae</taxon>
        <taxon>Carduoideae</taxon>
        <taxon>Cardueae</taxon>
        <taxon>Centaureinae</taxon>
        <taxon>Centaurea</taxon>
    </lineage>
</organism>
<gene>
    <name evidence="4" type="ORF">OSB04_007166</name>
</gene>
<feature type="region of interest" description="Disordered" evidence="1">
    <location>
        <begin position="76"/>
        <end position="101"/>
    </location>
</feature>
<dbReference type="CDD" id="cd09272">
    <property type="entry name" value="RNase_HI_RT_Ty1"/>
    <property type="match status" value="1"/>
</dbReference>
<sequence>MDLRSTSCIFLGYSIAHHGYRCFYPNTERIYIARHVRFNENSFPFSTPCTDPSPFPPNSPYVSSYPTPIPTIHTTIPTSSSPTSSSQPHIPLQTPFPQPTIPFSTTTYSRRTTTEPPTNISSAFDRFTTTQTAPPNQSPLETLLIHYRPSNNRPSNNHPPPPLQYLLHNPHDQPTFAKIQKGQNLFHTSTHTSTQEPTTFVVANNDPNWRKDMADEYSALIRNGTWTLVPHVPTTNVVASKWVFKVKRDQHGAIQRYKVRLVAKGFNQQPGIDYIETFSPVVKSTTIRVVLSGAVTNQWSLRQLDVQNAFLRGDLKETVYLQQPQGFVDPSKPDHVCLLHKSLYGLKQAPRAWFQRLSSALISLGFCGSKTDPSLFIYSAHGTVMYMLVYVDDIILPGNNNKVIDQVVYRLSRSFAVQDMGPLSYFLGVEVVRKASDIILSQRKYIHELLVRTNLSHSKPVPSPCTTSANLSLGDSAPFDDPVKYRKMVGALQYVTLSRPDITFAVNKVCQFMHSPTTNHWSTVKRILRYVHGTANHGLLISRSSFSTLHAYTDVAFNSLSAFSDADWAGCPDDRRSTGGYAIYLGSNLVSWSARKQKTVSRSSIESEYKALADMVAELTWLETLLREFRVPVKSVPTLWCDNLGATYLSANPVFHARTKHVEVDFHFVREKVAQGKLSVQFISTHDQIADVFTKPLSSERFRFLKSKLRVDSRS</sequence>
<comment type="caution">
    <text evidence="4">The sequence shown here is derived from an EMBL/GenBank/DDBJ whole genome shotgun (WGS) entry which is preliminary data.</text>
</comment>
<evidence type="ECO:0000256" key="1">
    <source>
        <dbReference type="SAM" id="MobiDB-lite"/>
    </source>
</evidence>
<dbReference type="InterPro" id="IPR043502">
    <property type="entry name" value="DNA/RNA_pol_sf"/>
</dbReference>
<dbReference type="SUPFAM" id="SSF56672">
    <property type="entry name" value="DNA/RNA polymerases"/>
    <property type="match status" value="1"/>
</dbReference>
<feature type="compositionally biased region" description="Low complexity" evidence="1">
    <location>
        <begin position="76"/>
        <end position="91"/>
    </location>
</feature>
<name>A0AA38TX70_9ASTR</name>
<feature type="domain" description="Retroviral polymerase SH3-like" evidence="3">
    <location>
        <begin position="2"/>
        <end position="48"/>
    </location>
</feature>